<dbReference type="Pfam" id="PF00498">
    <property type="entry name" value="FHA"/>
    <property type="match status" value="1"/>
</dbReference>
<dbReference type="InterPro" id="IPR029334">
    <property type="entry name" value="PP1-bd"/>
</dbReference>
<feature type="compositionally biased region" description="Basic and acidic residues" evidence="7">
    <location>
        <begin position="369"/>
        <end position="379"/>
    </location>
</feature>
<evidence type="ECO:0000259" key="8">
    <source>
        <dbReference type="PROSITE" id="PS50006"/>
    </source>
</evidence>
<sequence length="992" mass="109357">MGPLGRLVVIKRTGNDGTHFPLCRDTCSFGRGIDCDIRIQLPVVSQQHCRIDIQQQEALLINFSTSNPTQLNGAPINEPVKLKHGDIITIIDRSFSFPAPGAAPAVTTYDSPAYIRENKNEEMSFKRRRVSFGGRLRPELFDENLPPNTPLKRGEAPGKRKSLGTPAPTVLKKIMKVRQEQSPAPGKGTASAEIRGKSWADVVKLGTKKQEVKSVQQGPHKPKSKKRKRNRTPQKPLEHVENPFSTGHATSPCTIIIGRAHVDKVSLPAPRYRILNNFISYRKQMYTEDFSGLTEMFQTPGKEKAKRTSMSPGTVHPDLQAVNSKLSTDAKERPEPRVGVNKHLRNSTKKTAQVEEPTGFKTRGRTRKHPYERAGDRKLQKTPHVYPEEDGTQVAMFPTVNDSETVHISRGGKKTLRNSQKSPSADEALKEQTVASRSRGRSRRDVRLPAGFSEGMPTEEHEQPVKSLQEKSKPTGEAKKVLRSRRKLNTHSDLVTPSAETSPKETESRVTRSAEAFPTETESQVTRSAEAFPTKTEPRVTRSAKAFPTETKPHVTRSAVTTPMETESCVTCSAEAFPTETKSRVTRSAKAFPTESKPRVTRSAATTPMETESCVTRSAEAFPTETKPRVTRSREAFPAKTEPRVRRSAKAFPAKTEPRVTRSSEVVPVDPEESRVTRSAEAFPVETGESHDPSSTAARVAVKRDEEEAEAVTHPVDKASKKRVATRGLRSRRGPSALDIPSPPDTCKTTESGEARRTRGVRHPEPAKQVAQEQESSVEVKTRQRGKRLGKEAQPAPSLPTIQEETGYTDKDDDADGSIPTQDGQGLRSRRRKKVSTEPEGHMSVTSPTETKPPEKPAAKSRPQKEAVTSAALPCVRSGRRNKAPVSTASTQESDPEPSAERAPSGKRAVDPAPEKVTDDKVTGLRTRSSKLRSRNQTKPEPTKKTSCNQSDIKSLPRVTRGSKRAISEETATQDPKQDSAREHGAARWKAA</sequence>
<dbReference type="PANTHER" id="PTHR21603">
    <property type="entry name" value="ANTIGEN KI-67-LIKE PROTEIN"/>
    <property type="match status" value="1"/>
</dbReference>
<dbReference type="OrthoDB" id="6288785at2759"/>
<dbReference type="Proteomes" id="UP000504623">
    <property type="component" value="Unplaced"/>
</dbReference>
<accession>A0A9B0TRV5</accession>
<dbReference type="InterPro" id="IPR000253">
    <property type="entry name" value="FHA_dom"/>
</dbReference>
<dbReference type="GeneID" id="102822469"/>
<evidence type="ECO:0000313" key="9">
    <source>
        <dbReference type="Proteomes" id="UP000504623"/>
    </source>
</evidence>
<dbReference type="CDD" id="cd22673">
    <property type="entry name" value="FHA_Ki67"/>
    <property type="match status" value="1"/>
</dbReference>
<dbReference type="Pfam" id="PF15276">
    <property type="entry name" value="PP1_bind"/>
    <property type="match status" value="1"/>
</dbReference>
<feature type="compositionally biased region" description="Basic and acidic residues" evidence="7">
    <location>
        <begin position="458"/>
        <end position="480"/>
    </location>
</feature>
<feature type="compositionally biased region" description="Basic and acidic residues" evidence="7">
    <location>
        <begin position="626"/>
        <end position="645"/>
    </location>
</feature>
<comment type="subcellular location">
    <subcellularLocation>
        <location evidence="1">Nucleus</location>
    </subcellularLocation>
</comment>
<dbReference type="PANTHER" id="PTHR21603:SF17">
    <property type="entry name" value="PROLIFERATION MARKER PROTEIN KI-67"/>
    <property type="match status" value="1"/>
</dbReference>
<feature type="compositionally biased region" description="Polar residues" evidence="7">
    <location>
        <begin position="937"/>
        <end position="953"/>
    </location>
</feature>
<evidence type="ECO:0000313" key="10">
    <source>
        <dbReference type="RefSeq" id="XP_006867538.1"/>
    </source>
</evidence>
<gene>
    <name evidence="10" type="primary">MKI67</name>
</gene>
<feature type="region of interest" description="Disordered" evidence="7">
    <location>
        <begin position="138"/>
        <end position="167"/>
    </location>
</feature>
<dbReference type="GO" id="GO:0007088">
    <property type="term" value="P:regulation of mitotic nuclear division"/>
    <property type="evidence" value="ECO:0007669"/>
    <property type="project" value="TreeGrafter"/>
</dbReference>
<feature type="compositionally biased region" description="Basic and acidic residues" evidence="7">
    <location>
        <begin position="908"/>
        <end position="923"/>
    </location>
</feature>
<feature type="compositionally biased region" description="Polar residues" evidence="7">
    <location>
        <begin position="603"/>
        <end position="616"/>
    </location>
</feature>
<feature type="compositionally biased region" description="Polar residues" evidence="7">
    <location>
        <begin position="558"/>
        <end position="571"/>
    </location>
</feature>
<feature type="region of interest" description="Disordered" evidence="7">
    <location>
        <begin position="208"/>
        <end position="246"/>
    </location>
</feature>
<dbReference type="GO" id="GO:0005634">
    <property type="term" value="C:nucleus"/>
    <property type="evidence" value="ECO:0007669"/>
    <property type="project" value="UniProtKB-SubCell"/>
</dbReference>
<dbReference type="SMART" id="SM00240">
    <property type="entry name" value="FHA"/>
    <property type="match status" value="1"/>
</dbReference>
<feature type="compositionally biased region" description="Basic and acidic residues" evidence="7">
    <location>
        <begin position="751"/>
        <end position="766"/>
    </location>
</feature>
<feature type="region of interest" description="Disordered" evidence="7">
    <location>
        <begin position="348"/>
        <end position="992"/>
    </location>
</feature>
<dbReference type="SUPFAM" id="SSF49879">
    <property type="entry name" value="SMAD/FHA domain"/>
    <property type="match status" value="1"/>
</dbReference>
<keyword evidence="9" id="KW-1185">Reference proteome</keyword>
<feature type="compositionally biased region" description="Basic residues" evidence="7">
    <location>
        <begin position="220"/>
        <end position="232"/>
    </location>
</feature>
<evidence type="ECO:0000256" key="2">
    <source>
        <dbReference type="ARBA" id="ARBA00022499"/>
    </source>
</evidence>
<dbReference type="Gene3D" id="2.60.200.20">
    <property type="match status" value="1"/>
</dbReference>
<evidence type="ECO:0000256" key="4">
    <source>
        <dbReference type="ARBA" id="ARBA00022843"/>
    </source>
</evidence>
<evidence type="ECO:0000256" key="7">
    <source>
        <dbReference type="SAM" id="MobiDB-lite"/>
    </source>
</evidence>
<evidence type="ECO:0000256" key="5">
    <source>
        <dbReference type="ARBA" id="ARBA00023242"/>
    </source>
</evidence>
<feature type="compositionally biased region" description="Basic and acidic residues" evidence="7">
    <location>
        <begin position="976"/>
        <end position="986"/>
    </location>
</feature>
<keyword evidence="4" id="KW-0832">Ubl conjugation</keyword>
<feature type="compositionally biased region" description="Basic residues" evidence="7">
    <location>
        <begin position="720"/>
        <end position="733"/>
    </location>
</feature>
<evidence type="ECO:0000256" key="1">
    <source>
        <dbReference type="ARBA" id="ARBA00004123"/>
    </source>
</evidence>
<feature type="compositionally biased region" description="Basic and acidic residues" evidence="7">
    <location>
        <begin position="502"/>
        <end position="512"/>
    </location>
</feature>
<dbReference type="PROSITE" id="PS50006">
    <property type="entry name" value="FHA_DOMAIN"/>
    <property type="match status" value="1"/>
</dbReference>
<proteinExistence type="predicted"/>
<feature type="compositionally biased region" description="Polar residues" evidence="7">
    <location>
        <begin position="491"/>
        <end position="501"/>
    </location>
</feature>
<dbReference type="GO" id="GO:0051983">
    <property type="term" value="P:regulation of chromosome segregation"/>
    <property type="evidence" value="ECO:0007669"/>
    <property type="project" value="TreeGrafter"/>
</dbReference>
<dbReference type="RefSeq" id="XP_006867538.1">
    <property type="nucleotide sequence ID" value="XM_006867476.1"/>
</dbReference>
<dbReference type="GO" id="GO:0005694">
    <property type="term" value="C:chromosome"/>
    <property type="evidence" value="ECO:0007669"/>
    <property type="project" value="TreeGrafter"/>
</dbReference>
<dbReference type="CTD" id="4288"/>
<reference evidence="10" key="1">
    <citation type="submission" date="2025-08" db="UniProtKB">
        <authorList>
            <consortium name="RefSeq"/>
        </authorList>
    </citation>
    <scope>IDENTIFICATION</scope>
    <source>
        <tissue evidence="10">Spleen</tissue>
    </source>
</reference>
<protein>
    <submittedName>
        <fullName evidence="10">Antigen KI-67</fullName>
    </submittedName>
</protein>
<evidence type="ECO:0000256" key="3">
    <source>
        <dbReference type="ARBA" id="ARBA00022553"/>
    </source>
</evidence>
<dbReference type="InterPro" id="IPR008984">
    <property type="entry name" value="SMAD_FHA_dom_sf"/>
</dbReference>
<keyword evidence="2" id="KW-1017">Isopeptide bond</keyword>
<dbReference type="AlphaFoldDB" id="A0A9B0TRV5"/>
<keyword evidence="6" id="KW-0131">Cell cycle</keyword>
<keyword evidence="5" id="KW-0539">Nucleus</keyword>
<organism evidence="9 10">
    <name type="scientific">Chrysochloris asiatica</name>
    <name type="common">Cape golden mole</name>
    <dbReference type="NCBI Taxonomy" id="185453"/>
    <lineage>
        <taxon>Eukaryota</taxon>
        <taxon>Metazoa</taxon>
        <taxon>Chordata</taxon>
        <taxon>Craniata</taxon>
        <taxon>Vertebrata</taxon>
        <taxon>Euteleostomi</taxon>
        <taxon>Mammalia</taxon>
        <taxon>Eutheria</taxon>
        <taxon>Afrotheria</taxon>
        <taxon>Chrysochloridae</taxon>
        <taxon>Chrysochlorinae</taxon>
        <taxon>Chrysochloris</taxon>
    </lineage>
</organism>
<name>A0A9B0TRV5_CHRAS</name>
<evidence type="ECO:0000256" key="6">
    <source>
        <dbReference type="ARBA" id="ARBA00023306"/>
    </source>
</evidence>
<feature type="domain" description="FHA" evidence="8">
    <location>
        <begin position="27"/>
        <end position="76"/>
    </location>
</feature>
<keyword evidence="3" id="KW-0597">Phosphoprotein</keyword>